<name>A0A177DL83_ALTAL</name>
<dbReference type="KEGG" id="aalt:CC77DRAFT_63128"/>
<dbReference type="VEuPathDB" id="FungiDB:CC77DRAFT_63128"/>
<accession>A0A177DL83</accession>
<evidence type="ECO:0000313" key="2">
    <source>
        <dbReference type="Proteomes" id="UP000077248"/>
    </source>
</evidence>
<proteinExistence type="predicted"/>
<protein>
    <submittedName>
        <fullName evidence="1">Uncharacterized protein</fullName>
    </submittedName>
</protein>
<dbReference type="Proteomes" id="UP000077248">
    <property type="component" value="Unassembled WGS sequence"/>
</dbReference>
<evidence type="ECO:0000313" key="1">
    <source>
        <dbReference type="EMBL" id="OAG20485.1"/>
    </source>
</evidence>
<reference evidence="1 2" key="1">
    <citation type="submission" date="2016-05" db="EMBL/GenBank/DDBJ databases">
        <title>Comparative analysis of secretome profiles of manganese(II)-oxidizing ascomycete fungi.</title>
        <authorList>
            <consortium name="DOE Joint Genome Institute"/>
            <person name="Zeiner C.A."/>
            <person name="Purvine S.O."/>
            <person name="Zink E.M."/>
            <person name="Wu S."/>
            <person name="Pasa-Tolic L."/>
            <person name="Chaput D.L."/>
            <person name="Haridas S."/>
            <person name="Grigoriev I.V."/>
            <person name="Santelli C.M."/>
            <person name="Hansel C.M."/>
        </authorList>
    </citation>
    <scope>NUCLEOTIDE SEQUENCE [LARGE SCALE GENOMIC DNA]</scope>
    <source>
        <strain evidence="1 2">SRC1lrK2f</strain>
    </source>
</reference>
<dbReference type="EMBL" id="KV441478">
    <property type="protein sequence ID" value="OAG20485.1"/>
    <property type="molecule type" value="Genomic_DNA"/>
</dbReference>
<sequence length="167" mass="18562">MEISVRALTPPQSDRHGLANMLIAIEMSAGGLGSYLAGLNASGLVPSLSYSYMACAKYRECGPALTNHCDRLSGWIVSNHNYRYDSSNDLRSRSRFDSTKLRPALFRSSSPHILITVFAGTAERWPYRTTNILCLLHSCLYLVSELFLRAMSFSRSSLCIRTSGSRE</sequence>
<dbReference type="RefSeq" id="XP_018385906.1">
    <property type="nucleotide sequence ID" value="XM_018532532.1"/>
</dbReference>
<gene>
    <name evidence="1" type="ORF">CC77DRAFT_63128</name>
</gene>
<organism evidence="1 2">
    <name type="scientific">Alternaria alternata</name>
    <name type="common">Alternaria rot fungus</name>
    <name type="synonym">Torula alternata</name>
    <dbReference type="NCBI Taxonomy" id="5599"/>
    <lineage>
        <taxon>Eukaryota</taxon>
        <taxon>Fungi</taxon>
        <taxon>Dikarya</taxon>
        <taxon>Ascomycota</taxon>
        <taxon>Pezizomycotina</taxon>
        <taxon>Dothideomycetes</taxon>
        <taxon>Pleosporomycetidae</taxon>
        <taxon>Pleosporales</taxon>
        <taxon>Pleosporineae</taxon>
        <taxon>Pleosporaceae</taxon>
        <taxon>Alternaria</taxon>
        <taxon>Alternaria sect. Alternaria</taxon>
        <taxon>Alternaria alternata complex</taxon>
    </lineage>
</organism>
<dbReference type="GeneID" id="29118126"/>
<keyword evidence="2" id="KW-1185">Reference proteome</keyword>
<dbReference type="AlphaFoldDB" id="A0A177DL83"/>